<dbReference type="SMART" id="SM00248">
    <property type="entry name" value="ANK"/>
    <property type="match status" value="3"/>
</dbReference>
<feature type="repeat" description="ANK" evidence="3">
    <location>
        <begin position="652"/>
        <end position="684"/>
    </location>
</feature>
<dbReference type="RefSeq" id="XP_005757131.1">
    <property type="nucleotide sequence ID" value="XM_005757074.1"/>
</dbReference>
<evidence type="ECO:0000313" key="5">
    <source>
        <dbReference type="EnsemblProtists" id="EOD04702"/>
    </source>
</evidence>
<dbReference type="EnsemblProtists" id="EOD04702">
    <property type="protein sequence ID" value="EOD04702"/>
    <property type="gene ID" value="EMIHUDRAFT_107610"/>
</dbReference>
<feature type="repeat" description="ANK" evidence="3">
    <location>
        <begin position="686"/>
        <end position="718"/>
    </location>
</feature>
<proteinExistence type="predicted"/>
<keyword evidence="6" id="KW-1185">Reference proteome</keyword>
<protein>
    <submittedName>
        <fullName evidence="5">Uncharacterized protein</fullName>
    </submittedName>
</protein>
<dbReference type="eggNOG" id="KOG0504">
    <property type="taxonomic scope" value="Eukaryota"/>
</dbReference>
<dbReference type="PROSITE" id="PS50088">
    <property type="entry name" value="ANK_REPEAT"/>
    <property type="match status" value="2"/>
</dbReference>
<name>A0A0D3I0B7_EMIH1</name>
<keyword evidence="4" id="KW-0732">Signal</keyword>
<evidence type="ECO:0000256" key="4">
    <source>
        <dbReference type="SAM" id="SignalP"/>
    </source>
</evidence>
<dbReference type="HOGENOM" id="CLU_021827_0_0_1"/>
<accession>A0A0D3I0B7</accession>
<dbReference type="PANTHER" id="PTHR24198:SF165">
    <property type="entry name" value="ANKYRIN REPEAT-CONTAINING PROTEIN-RELATED"/>
    <property type="match status" value="1"/>
</dbReference>
<organism evidence="5 6">
    <name type="scientific">Emiliania huxleyi (strain CCMP1516)</name>
    <dbReference type="NCBI Taxonomy" id="280463"/>
    <lineage>
        <taxon>Eukaryota</taxon>
        <taxon>Haptista</taxon>
        <taxon>Haptophyta</taxon>
        <taxon>Prymnesiophyceae</taxon>
        <taxon>Isochrysidales</taxon>
        <taxon>Noelaerhabdaceae</taxon>
        <taxon>Emiliania</taxon>
    </lineage>
</organism>
<evidence type="ECO:0000313" key="6">
    <source>
        <dbReference type="Proteomes" id="UP000013827"/>
    </source>
</evidence>
<evidence type="ECO:0000256" key="1">
    <source>
        <dbReference type="ARBA" id="ARBA00022737"/>
    </source>
</evidence>
<feature type="chain" id="PRO_5044290866" evidence="4">
    <location>
        <begin position="17"/>
        <end position="748"/>
    </location>
</feature>
<keyword evidence="2 3" id="KW-0040">ANK repeat</keyword>
<dbReference type="STRING" id="2903.R1B6G2"/>
<dbReference type="Gene3D" id="1.25.40.20">
    <property type="entry name" value="Ankyrin repeat-containing domain"/>
    <property type="match status" value="1"/>
</dbReference>
<evidence type="ECO:0000256" key="3">
    <source>
        <dbReference type="PROSITE-ProRule" id="PRU00023"/>
    </source>
</evidence>
<dbReference type="PaxDb" id="2903-EOD04702"/>
<dbReference type="AlphaFoldDB" id="A0A0D3I0B7"/>
<dbReference type="GO" id="GO:0005737">
    <property type="term" value="C:cytoplasm"/>
    <property type="evidence" value="ECO:0007669"/>
    <property type="project" value="TreeGrafter"/>
</dbReference>
<keyword evidence="1" id="KW-0677">Repeat</keyword>
<feature type="signal peptide" evidence="4">
    <location>
        <begin position="1"/>
        <end position="16"/>
    </location>
</feature>
<dbReference type="InterPro" id="IPR036770">
    <property type="entry name" value="Ankyrin_rpt-contain_sf"/>
</dbReference>
<dbReference type="Pfam" id="PF13637">
    <property type="entry name" value="Ank_4"/>
    <property type="match status" value="2"/>
</dbReference>
<dbReference type="KEGG" id="ehx:EMIHUDRAFT_107610"/>
<reference evidence="6" key="1">
    <citation type="journal article" date="2013" name="Nature">
        <title>Pan genome of the phytoplankton Emiliania underpins its global distribution.</title>
        <authorList>
            <person name="Read B.A."/>
            <person name="Kegel J."/>
            <person name="Klute M.J."/>
            <person name="Kuo A."/>
            <person name="Lefebvre S.C."/>
            <person name="Maumus F."/>
            <person name="Mayer C."/>
            <person name="Miller J."/>
            <person name="Monier A."/>
            <person name="Salamov A."/>
            <person name="Young J."/>
            <person name="Aguilar M."/>
            <person name="Claverie J.M."/>
            <person name="Frickenhaus S."/>
            <person name="Gonzalez K."/>
            <person name="Herman E.K."/>
            <person name="Lin Y.C."/>
            <person name="Napier J."/>
            <person name="Ogata H."/>
            <person name="Sarno A.F."/>
            <person name="Shmutz J."/>
            <person name="Schroeder D."/>
            <person name="de Vargas C."/>
            <person name="Verret F."/>
            <person name="von Dassow P."/>
            <person name="Valentin K."/>
            <person name="Van de Peer Y."/>
            <person name="Wheeler G."/>
            <person name="Dacks J.B."/>
            <person name="Delwiche C.F."/>
            <person name="Dyhrman S.T."/>
            <person name="Glockner G."/>
            <person name="John U."/>
            <person name="Richards T."/>
            <person name="Worden A.Z."/>
            <person name="Zhang X."/>
            <person name="Grigoriev I.V."/>
            <person name="Allen A.E."/>
            <person name="Bidle K."/>
            <person name="Borodovsky M."/>
            <person name="Bowler C."/>
            <person name="Brownlee C."/>
            <person name="Cock J.M."/>
            <person name="Elias M."/>
            <person name="Gladyshev V.N."/>
            <person name="Groth M."/>
            <person name="Guda C."/>
            <person name="Hadaegh A."/>
            <person name="Iglesias-Rodriguez M.D."/>
            <person name="Jenkins J."/>
            <person name="Jones B.M."/>
            <person name="Lawson T."/>
            <person name="Leese F."/>
            <person name="Lindquist E."/>
            <person name="Lobanov A."/>
            <person name="Lomsadze A."/>
            <person name="Malik S.B."/>
            <person name="Marsh M.E."/>
            <person name="Mackinder L."/>
            <person name="Mock T."/>
            <person name="Mueller-Roeber B."/>
            <person name="Pagarete A."/>
            <person name="Parker M."/>
            <person name="Probert I."/>
            <person name="Quesneville H."/>
            <person name="Raines C."/>
            <person name="Rensing S.A."/>
            <person name="Riano-Pachon D.M."/>
            <person name="Richier S."/>
            <person name="Rokitta S."/>
            <person name="Shiraiwa Y."/>
            <person name="Soanes D.M."/>
            <person name="van der Giezen M."/>
            <person name="Wahlund T.M."/>
            <person name="Williams B."/>
            <person name="Wilson W."/>
            <person name="Wolfe G."/>
            <person name="Wurch L.L."/>
        </authorList>
    </citation>
    <scope>NUCLEOTIDE SEQUENCE</scope>
</reference>
<evidence type="ECO:0000256" key="2">
    <source>
        <dbReference type="ARBA" id="ARBA00023043"/>
    </source>
</evidence>
<sequence>MLKIASLLLVALSASALPAEPTPRAQANTVHDVKPAARGLAFAPKPSPVPDVVDDPAWLIATSGFCSNLNVVMKERDVEASETEGDTAAHFMADISFNYYPQTAVKFTDFPHHLAKTIEGDAAEADALVSSAWDHKNIALLEPTSTCGPEQGDQAWGISVFKVEEHRHCSDGETAWDGHPCVHYSGYVSAATSNFVNVNEGRFVCQLFVDSNTDKLSEDALRRQLKDVPIVLCKTMASFPLYCMRVGDFLALETLRSHEDLLVKGLIMRADRLEAPSINFVSHQWISTRHPDPDSVHLRTMQEVFRRVIRGENIFADDDVAAKFLTGRSRARSSSSDVLTTRERTFEEFQRSVSEGWVWLDYFSVPQKAGAEEEQAKAITSIPTYVAQASNFWVCTPLGVRRESGHQCNFDTWLMRGWCRMEALALDLTRMSEGRPIYLTHHLGEEPSASTQCFHDRLNLGWQRRKAVLTGDFARLSDREGLHAVIRELYHSALDSLRSVWEPLVESGELPRPMWERYIASADGADGGAYHSFFLLVGAEAYIFADLADEEHDQSYWEGALDGSEDAVKAWLLHRGEYAWPPDECWAWYAAIVGNLALFRFLIEELGFDIGAVNKYGMTPLTISANWGNISLVRYIVERTDAAHVLYKTPGLGLSAVGVAAKNGHHRTLSFLLQSKADVEVTRNDNQRTPLHEAAANGNEECIRLLLGAGSSTAARDGAGFTAAELAGKYGAMKEDAERVKLARLFEC</sequence>
<dbReference type="InterPro" id="IPR002110">
    <property type="entry name" value="Ankyrin_rpt"/>
</dbReference>
<dbReference type="PANTHER" id="PTHR24198">
    <property type="entry name" value="ANKYRIN REPEAT AND PROTEIN KINASE DOMAIN-CONTAINING PROTEIN"/>
    <property type="match status" value="1"/>
</dbReference>
<reference evidence="5" key="2">
    <citation type="submission" date="2024-10" db="UniProtKB">
        <authorList>
            <consortium name="EnsemblProtists"/>
        </authorList>
    </citation>
    <scope>IDENTIFICATION</scope>
</reference>
<dbReference type="Proteomes" id="UP000013827">
    <property type="component" value="Unassembled WGS sequence"/>
</dbReference>
<dbReference type="GeneID" id="17250801"/>
<dbReference type="SUPFAM" id="SSF48403">
    <property type="entry name" value="Ankyrin repeat"/>
    <property type="match status" value="1"/>
</dbReference>
<dbReference type="PROSITE" id="PS50297">
    <property type="entry name" value="ANK_REP_REGION"/>
    <property type="match status" value="1"/>
</dbReference>